<accession>A0A6J4R031</accession>
<name>A0A6J4R031_9ACTN</name>
<dbReference type="EMBL" id="CADCVD010000189">
    <property type="protein sequence ID" value="CAA9460177.1"/>
    <property type="molecule type" value="Genomic_DNA"/>
</dbReference>
<protein>
    <recommendedName>
        <fullName evidence="2">SAM-dependent methyltransferase</fullName>
    </recommendedName>
</protein>
<gene>
    <name evidence="1" type="ORF">AVDCRST_MAG37-3654</name>
</gene>
<evidence type="ECO:0008006" key="2">
    <source>
        <dbReference type="Google" id="ProtNLM"/>
    </source>
</evidence>
<evidence type="ECO:0000313" key="1">
    <source>
        <dbReference type="EMBL" id="CAA9460177.1"/>
    </source>
</evidence>
<proteinExistence type="predicted"/>
<dbReference type="AlphaFoldDB" id="A0A6J4R031"/>
<reference evidence="1" key="1">
    <citation type="submission" date="2020-02" db="EMBL/GenBank/DDBJ databases">
        <authorList>
            <person name="Meier V. D."/>
        </authorList>
    </citation>
    <scope>NUCLEOTIDE SEQUENCE</scope>
    <source>
        <strain evidence="1">AVDCRST_MAG37</strain>
    </source>
</reference>
<sequence>MFGLSAQDLSGRILDCAAGPASFNAEMTTEGQSAVSCDPLYRFTAREIRDRNEETYEVELAGAGGLRARCVWKDIESPARLGETRMRAIRRFLDDFPRGFREGRYRPDGLPMLSFGYDTFGLALCSHFLFTYSEQLSADLHLAAIEEVCRVAGETRVFPLLNYDGEPSPHLPPTLNELSAREYRDETRLVPYQFQKGGNRVLCVEAPRG</sequence>
<organism evidence="1">
    <name type="scientific">uncultured Rubrobacteraceae bacterium</name>
    <dbReference type="NCBI Taxonomy" id="349277"/>
    <lineage>
        <taxon>Bacteria</taxon>
        <taxon>Bacillati</taxon>
        <taxon>Actinomycetota</taxon>
        <taxon>Rubrobacteria</taxon>
        <taxon>Rubrobacterales</taxon>
        <taxon>Rubrobacteraceae</taxon>
        <taxon>environmental samples</taxon>
    </lineage>
</organism>